<dbReference type="AlphaFoldDB" id="A0A7T8HFQ6"/>
<evidence type="ECO:0000313" key="2">
    <source>
        <dbReference type="Proteomes" id="UP000595437"/>
    </source>
</evidence>
<protein>
    <submittedName>
        <fullName evidence="1">Actin-related protein 02-03-2020 complex subunit</fullName>
    </submittedName>
</protein>
<gene>
    <name evidence="1" type="ORF">FKW44_009835</name>
</gene>
<reference evidence="2" key="1">
    <citation type="submission" date="2021-01" db="EMBL/GenBank/DDBJ databases">
        <title>Caligus Genome Assembly.</title>
        <authorList>
            <person name="Gallardo-Escarate C."/>
        </authorList>
    </citation>
    <scope>NUCLEOTIDE SEQUENCE [LARGE SCALE GENOMIC DNA]</scope>
</reference>
<accession>A0A7T8HFQ6</accession>
<dbReference type="EMBL" id="CP045895">
    <property type="protein sequence ID" value="QQP49248.1"/>
    <property type="molecule type" value="Genomic_DNA"/>
</dbReference>
<keyword evidence="2" id="KW-1185">Reference proteome</keyword>
<name>A0A7T8HFQ6_CALRO</name>
<dbReference type="Proteomes" id="UP000595437">
    <property type="component" value="Chromosome 6"/>
</dbReference>
<evidence type="ECO:0000313" key="1">
    <source>
        <dbReference type="EMBL" id="QQP49248.1"/>
    </source>
</evidence>
<organism evidence="1 2">
    <name type="scientific">Caligus rogercresseyi</name>
    <name type="common">Sea louse</name>
    <dbReference type="NCBI Taxonomy" id="217165"/>
    <lineage>
        <taxon>Eukaryota</taxon>
        <taxon>Metazoa</taxon>
        <taxon>Ecdysozoa</taxon>
        <taxon>Arthropoda</taxon>
        <taxon>Crustacea</taxon>
        <taxon>Multicrustacea</taxon>
        <taxon>Hexanauplia</taxon>
        <taxon>Copepoda</taxon>
        <taxon>Siphonostomatoida</taxon>
        <taxon>Caligidae</taxon>
        <taxon>Caligus</taxon>
    </lineage>
</organism>
<proteinExistence type="predicted"/>
<sequence>MGISWAPKFHSIVTCSADINNTYVWPCKEDSAKWLFYGETKQPLLHAIKIQRTEHIQRLLSFQHGLVGCKSHQETHELHI</sequence>